<evidence type="ECO:0000313" key="2">
    <source>
        <dbReference type="EMBL" id="RPB12071.1"/>
    </source>
</evidence>
<dbReference type="InParanoid" id="A0A3N4KUP6"/>
<name>A0A3N4KUP6_9PEZI</name>
<organism evidence="2 3">
    <name type="scientific">Morchella conica CCBAS932</name>
    <dbReference type="NCBI Taxonomy" id="1392247"/>
    <lineage>
        <taxon>Eukaryota</taxon>
        <taxon>Fungi</taxon>
        <taxon>Dikarya</taxon>
        <taxon>Ascomycota</taxon>
        <taxon>Pezizomycotina</taxon>
        <taxon>Pezizomycetes</taxon>
        <taxon>Pezizales</taxon>
        <taxon>Morchellaceae</taxon>
        <taxon>Morchella</taxon>
    </lineage>
</organism>
<dbReference type="Proteomes" id="UP000277580">
    <property type="component" value="Unassembled WGS sequence"/>
</dbReference>
<gene>
    <name evidence="2" type="ORF">P167DRAFT_536204</name>
</gene>
<dbReference type="EMBL" id="ML119131">
    <property type="protein sequence ID" value="RPB12071.1"/>
    <property type="molecule type" value="Genomic_DNA"/>
</dbReference>
<protein>
    <submittedName>
        <fullName evidence="2">Uncharacterized protein</fullName>
    </submittedName>
</protein>
<feature type="transmembrane region" description="Helical" evidence="1">
    <location>
        <begin position="17"/>
        <end position="36"/>
    </location>
</feature>
<keyword evidence="1" id="KW-0812">Transmembrane</keyword>
<keyword evidence="1" id="KW-0472">Membrane</keyword>
<accession>A0A3N4KUP6</accession>
<proteinExistence type="predicted"/>
<evidence type="ECO:0000256" key="1">
    <source>
        <dbReference type="SAM" id="Phobius"/>
    </source>
</evidence>
<sequence>MLDLSATYQYMYVGVDLLYLVVSAETLSGYLFNICYYSTTTLRAPKCGFFSSLRLSITRGSS</sequence>
<keyword evidence="3" id="KW-1185">Reference proteome</keyword>
<dbReference type="AlphaFoldDB" id="A0A3N4KUP6"/>
<evidence type="ECO:0000313" key="3">
    <source>
        <dbReference type="Proteomes" id="UP000277580"/>
    </source>
</evidence>
<keyword evidence="1" id="KW-1133">Transmembrane helix</keyword>
<reference evidence="2 3" key="1">
    <citation type="journal article" date="2018" name="Nat. Ecol. Evol.">
        <title>Pezizomycetes genomes reveal the molecular basis of ectomycorrhizal truffle lifestyle.</title>
        <authorList>
            <person name="Murat C."/>
            <person name="Payen T."/>
            <person name="Noel B."/>
            <person name="Kuo A."/>
            <person name="Morin E."/>
            <person name="Chen J."/>
            <person name="Kohler A."/>
            <person name="Krizsan K."/>
            <person name="Balestrini R."/>
            <person name="Da Silva C."/>
            <person name="Montanini B."/>
            <person name="Hainaut M."/>
            <person name="Levati E."/>
            <person name="Barry K.W."/>
            <person name="Belfiori B."/>
            <person name="Cichocki N."/>
            <person name="Clum A."/>
            <person name="Dockter R.B."/>
            <person name="Fauchery L."/>
            <person name="Guy J."/>
            <person name="Iotti M."/>
            <person name="Le Tacon F."/>
            <person name="Lindquist E.A."/>
            <person name="Lipzen A."/>
            <person name="Malagnac F."/>
            <person name="Mello A."/>
            <person name="Molinier V."/>
            <person name="Miyauchi S."/>
            <person name="Poulain J."/>
            <person name="Riccioni C."/>
            <person name="Rubini A."/>
            <person name="Sitrit Y."/>
            <person name="Splivallo R."/>
            <person name="Traeger S."/>
            <person name="Wang M."/>
            <person name="Zifcakova L."/>
            <person name="Wipf D."/>
            <person name="Zambonelli A."/>
            <person name="Paolocci F."/>
            <person name="Nowrousian M."/>
            <person name="Ottonello S."/>
            <person name="Baldrian P."/>
            <person name="Spatafora J.W."/>
            <person name="Henrissat B."/>
            <person name="Nagy L.G."/>
            <person name="Aury J.M."/>
            <person name="Wincker P."/>
            <person name="Grigoriev I.V."/>
            <person name="Bonfante P."/>
            <person name="Martin F.M."/>
        </authorList>
    </citation>
    <scope>NUCLEOTIDE SEQUENCE [LARGE SCALE GENOMIC DNA]</scope>
    <source>
        <strain evidence="2 3">CCBAS932</strain>
    </source>
</reference>